<keyword evidence="5 8" id="KW-0812">Transmembrane</keyword>
<organism evidence="9 10">
    <name type="scientific">Lautropia mirabilis ATCC 51599</name>
    <dbReference type="NCBI Taxonomy" id="887898"/>
    <lineage>
        <taxon>Bacteria</taxon>
        <taxon>Pseudomonadati</taxon>
        <taxon>Pseudomonadota</taxon>
        <taxon>Betaproteobacteria</taxon>
        <taxon>Burkholderiales</taxon>
        <taxon>Burkholderiaceae</taxon>
        <taxon>Lautropia</taxon>
    </lineage>
</organism>
<keyword evidence="4" id="KW-1003">Cell membrane</keyword>
<keyword evidence="6 8" id="KW-1133">Transmembrane helix</keyword>
<sequence length="367" mass="39103">MNAPSPANPSGKLQQALAVQRRRESRRLLWMGILLLVLLGTVLADIFTGPSLLPFREVIDILMHPPFPALGFAHPDAADGLVTIVWDFRLPVALMAIVVGAALGLGGAEMQTLLDNPLASPYTLGLAAAAGLGAALGLHADAIGISIDPLISVPLGAFFMCMLAASVLFGIAMFRQVNAQTLILAGIALLFLFQSLMSMLQFMSSPELNQQIIFWLFGSLQRSSWWSLAITGTVTVVCTILLMADAWKLTALRLGEARARSLGVDVAKLRLKTLVLVALLTSTAISFVGVIGFIGLVAPHIARMLVGEDQRFFIPLSMLCGAVMLSAASVLSKIIVPGALFPVGVVTAIIGVPFFFWLILGWRRGHA</sequence>
<dbReference type="eggNOG" id="COG0609">
    <property type="taxonomic scope" value="Bacteria"/>
</dbReference>
<dbReference type="RefSeq" id="WP_005673893.1">
    <property type="nucleotide sequence ID" value="NZ_CP146288.1"/>
</dbReference>
<dbReference type="GO" id="GO:0022857">
    <property type="term" value="F:transmembrane transporter activity"/>
    <property type="evidence" value="ECO:0007669"/>
    <property type="project" value="InterPro"/>
</dbReference>
<dbReference type="GO" id="GO:0033214">
    <property type="term" value="P:siderophore-iron import into cell"/>
    <property type="evidence" value="ECO:0007669"/>
    <property type="project" value="TreeGrafter"/>
</dbReference>
<dbReference type="InterPro" id="IPR037294">
    <property type="entry name" value="ABC_BtuC-like"/>
</dbReference>
<evidence type="ECO:0000256" key="5">
    <source>
        <dbReference type="ARBA" id="ARBA00022692"/>
    </source>
</evidence>
<keyword evidence="3" id="KW-0813">Transport</keyword>
<dbReference type="InterPro" id="IPR000522">
    <property type="entry name" value="ABC_transptr_permease_BtuC"/>
</dbReference>
<keyword evidence="10" id="KW-1185">Reference proteome</keyword>
<dbReference type="EMBL" id="AEQP01000010">
    <property type="protein sequence ID" value="EFV94843.1"/>
    <property type="molecule type" value="Genomic_DNA"/>
</dbReference>
<feature type="transmembrane region" description="Helical" evidence="8">
    <location>
        <begin position="88"/>
        <end position="106"/>
    </location>
</feature>
<name>E7RY19_9BURK</name>
<accession>E7RY19</accession>
<dbReference type="PANTHER" id="PTHR30472">
    <property type="entry name" value="FERRIC ENTEROBACTIN TRANSPORT SYSTEM PERMEASE PROTEIN"/>
    <property type="match status" value="1"/>
</dbReference>
<dbReference type="GO" id="GO:0005886">
    <property type="term" value="C:plasma membrane"/>
    <property type="evidence" value="ECO:0007669"/>
    <property type="project" value="UniProtKB-SubCell"/>
</dbReference>
<evidence type="ECO:0000256" key="2">
    <source>
        <dbReference type="ARBA" id="ARBA00007935"/>
    </source>
</evidence>
<evidence type="ECO:0000256" key="4">
    <source>
        <dbReference type="ARBA" id="ARBA00022475"/>
    </source>
</evidence>
<reference evidence="9 10" key="1">
    <citation type="submission" date="2010-12" db="EMBL/GenBank/DDBJ databases">
        <authorList>
            <person name="Muzny D."/>
            <person name="Qin X."/>
            <person name="Deng J."/>
            <person name="Jiang H."/>
            <person name="Liu Y."/>
            <person name="Qu J."/>
            <person name="Song X.-Z."/>
            <person name="Zhang L."/>
            <person name="Thornton R."/>
            <person name="Coyle M."/>
            <person name="Francisco L."/>
            <person name="Jackson L."/>
            <person name="Javaid M."/>
            <person name="Korchina V."/>
            <person name="Kovar C."/>
            <person name="Mata R."/>
            <person name="Mathew T."/>
            <person name="Ngo R."/>
            <person name="Nguyen L."/>
            <person name="Nguyen N."/>
            <person name="Okwuonu G."/>
            <person name="Ongeri F."/>
            <person name="Pham C."/>
            <person name="Simmons D."/>
            <person name="Wilczek-Boney K."/>
            <person name="Hale W."/>
            <person name="Jakkamsetti A."/>
            <person name="Pham P."/>
            <person name="Ruth R."/>
            <person name="San Lucas F."/>
            <person name="Warren J."/>
            <person name="Zhang J."/>
            <person name="Zhao Z."/>
            <person name="Zhou C."/>
            <person name="Zhu D."/>
            <person name="Lee S."/>
            <person name="Bess C."/>
            <person name="Blankenburg K."/>
            <person name="Forbes L."/>
            <person name="Fu Q."/>
            <person name="Gubbala S."/>
            <person name="Hirani K."/>
            <person name="Jayaseelan J.C."/>
            <person name="Lara F."/>
            <person name="Munidasa M."/>
            <person name="Palculict T."/>
            <person name="Patil S."/>
            <person name="Pu L.-L."/>
            <person name="Saada N."/>
            <person name="Tang L."/>
            <person name="Weissenberger G."/>
            <person name="Zhu Y."/>
            <person name="Hemphill L."/>
            <person name="Shang Y."/>
            <person name="Youmans B."/>
            <person name="Ayvaz T."/>
            <person name="Ross M."/>
            <person name="Santibanez J."/>
            <person name="Aqrawi P."/>
            <person name="Gross S."/>
            <person name="Joshi V."/>
            <person name="Fowler G."/>
            <person name="Nazareth L."/>
            <person name="Reid J."/>
            <person name="Worley K."/>
            <person name="Petrosino J."/>
            <person name="Highlander S."/>
            <person name="Gibbs R."/>
        </authorList>
    </citation>
    <scope>NUCLEOTIDE SEQUENCE [LARGE SCALE GENOMIC DNA]</scope>
    <source>
        <strain evidence="9 10">ATCC 51599</strain>
    </source>
</reference>
<evidence type="ECO:0000256" key="8">
    <source>
        <dbReference type="SAM" id="Phobius"/>
    </source>
</evidence>
<feature type="transmembrane region" description="Helical" evidence="8">
    <location>
        <begin position="223"/>
        <end position="244"/>
    </location>
</feature>
<dbReference type="SUPFAM" id="SSF81345">
    <property type="entry name" value="ABC transporter involved in vitamin B12 uptake, BtuC"/>
    <property type="match status" value="1"/>
</dbReference>
<feature type="transmembrane region" description="Helical" evidence="8">
    <location>
        <begin position="274"/>
        <end position="300"/>
    </location>
</feature>
<feature type="transmembrane region" description="Helical" evidence="8">
    <location>
        <begin position="28"/>
        <end position="47"/>
    </location>
</feature>
<dbReference type="PANTHER" id="PTHR30472:SF25">
    <property type="entry name" value="ABC TRANSPORTER PERMEASE PROTEIN MJ0876-RELATED"/>
    <property type="match status" value="1"/>
</dbReference>
<dbReference type="Gene3D" id="1.10.3470.10">
    <property type="entry name" value="ABC transporter involved in vitamin B12 uptake, BtuC"/>
    <property type="match status" value="1"/>
</dbReference>
<dbReference type="STRING" id="887898.HMPREF0551_1590"/>
<evidence type="ECO:0000313" key="9">
    <source>
        <dbReference type="EMBL" id="EFV94843.1"/>
    </source>
</evidence>
<feature type="transmembrane region" description="Helical" evidence="8">
    <location>
        <begin position="118"/>
        <end position="138"/>
    </location>
</feature>
<dbReference type="HOGENOM" id="CLU_013016_0_0_4"/>
<gene>
    <name evidence="9" type="ORF">HMPREF0551_1590</name>
</gene>
<feature type="transmembrane region" description="Helical" evidence="8">
    <location>
        <begin position="181"/>
        <end position="203"/>
    </location>
</feature>
<dbReference type="Pfam" id="PF01032">
    <property type="entry name" value="FecCD"/>
    <property type="match status" value="1"/>
</dbReference>
<evidence type="ECO:0000256" key="3">
    <source>
        <dbReference type="ARBA" id="ARBA00022448"/>
    </source>
</evidence>
<feature type="transmembrane region" description="Helical" evidence="8">
    <location>
        <begin position="339"/>
        <end position="360"/>
    </location>
</feature>
<keyword evidence="7 8" id="KW-0472">Membrane</keyword>
<proteinExistence type="inferred from homology"/>
<feature type="transmembrane region" description="Helical" evidence="8">
    <location>
        <begin position="150"/>
        <end position="174"/>
    </location>
</feature>
<evidence type="ECO:0000256" key="7">
    <source>
        <dbReference type="ARBA" id="ARBA00023136"/>
    </source>
</evidence>
<comment type="similarity">
    <text evidence="2">Belongs to the binding-protein-dependent transport system permease family. FecCD subfamily.</text>
</comment>
<comment type="subcellular location">
    <subcellularLocation>
        <location evidence="1">Cell membrane</location>
        <topology evidence="1">Multi-pass membrane protein</topology>
    </subcellularLocation>
</comment>
<dbReference type="AlphaFoldDB" id="E7RY19"/>
<dbReference type="FunFam" id="1.10.3470.10:FF:000001">
    <property type="entry name" value="Vitamin B12 ABC transporter permease BtuC"/>
    <property type="match status" value="1"/>
</dbReference>
<dbReference type="Proteomes" id="UP000011021">
    <property type="component" value="Unassembled WGS sequence"/>
</dbReference>
<evidence type="ECO:0000313" key="10">
    <source>
        <dbReference type="Proteomes" id="UP000011021"/>
    </source>
</evidence>
<evidence type="ECO:0000256" key="1">
    <source>
        <dbReference type="ARBA" id="ARBA00004651"/>
    </source>
</evidence>
<feature type="transmembrane region" description="Helical" evidence="8">
    <location>
        <begin position="312"/>
        <end position="332"/>
    </location>
</feature>
<dbReference type="CDD" id="cd06550">
    <property type="entry name" value="TM_ABC_iron-siderophores_like"/>
    <property type="match status" value="1"/>
</dbReference>
<evidence type="ECO:0000256" key="6">
    <source>
        <dbReference type="ARBA" id="ARBA00022989"/>
    </source>
</evidence>
<comment type="caution">
    <text evidence="9">The sequence shown here is derived from an EMBL/GenBank/DDBJ whole genome shotgun (WGS) entry which is preliminary data.</text>
</comment>
<protein>
    <submittedName>
        <fullName evidence="9">Iron chelate uptake ABC transporter, FeCT family, permease protein</fullName>
    </submittedName>
</protein>